<accession>A0A0F9E2S9</accession>
<dbReference type="PANTHER" id="PTHR43861">
    <property type="entry name" value="TRANS-ACONITATE 2-METHYLTRANSFERASE-RELATED"/>
    <property type="match status" value="1"/>
</dbReference>
<dbReference type="CDD" id="cd02440">
    <property type="entry name" value="AdoMet_MTases"/>
    <property type="match status" value="1"/>
</dbReference>
<dbReference type="InterPro" id="IPR029063">
    <property type="entry name" value="SAM-dependent_MTases_sf"/>
</dbReference>
<dbReference type="Pfam" id="PF13489">
    <property type="entry name" value="Methyltransf_23"/>
    <property type="match status" value="1"/>
</dbReference>
<evidence type="ECO:0008006" key="2">
    <source>
        <dbReference type="Google" id="ProtNLM"/>
    </source>
</evidence>
<organism evidence="1">
    <name type="scientific">marine sediment metagenome</name>
    <dbReference type="NCBI Taxonomy" id="412755"/>
    <lineage>
        <taxon>unclassified sequences</taxon>
        <taxon>metagenomes</taxon>
        <taxon>ecological metagenomes</taxon>
    </lineage>
</organism>
<dbReference type="SUPFAM" id="SSF53335">
    <property type="entry name" value="S-adenosyl-L-methionine-dependent methyltransferases"/>
    <property type="match status" value="1"/>
</dbReference>
<proteinExistence type="predicted"/>
<dbReference type="EMBL" id="LAZR01026564">
    <property type="protein sequence ID" value="KKL68333.1"/>
    <property type="molecule type" value="Genomic_DNA"/>
</dbReference>
<protein>
    <recommendedName>
        <fullName evidence="2">Methyltransferase domain-containing protein</fullName>
    </recommendedName>
</protein>
<sequence length="260" mass="29693">MEDEIKRQESFKWDRDGAFSTYTQILGYFLAESVLENARKSKLLDLACGDGLLTTKFQDFFDRIVGVDASKYHIKKARERCPNIEFHVSLLENFETYEKFNTITMIDIIEHVVDPIEALKAASSHLAIDGILLVFAPNALGVNRRIAKIMGTLIDEYELSPFDINVAGHRRSYDRHLLIKEVESAGLKVINSGGVFYKMLSTPQIDFLLRKGLWEGGGHGWGRVGMEKSKDWCFEFCRACYIYGKEHPDETNNIYVCCTK</sequence>
<reference evidence="1" key="1">
    <citation type="journal article" date="2015" name="Nature">
        <title>Complex archaea that bridge the gap between prokaryotes and eukaryotes.</title>
        <authorList>
            <person name="Spang A."/>
            <person name="Saw J.H."/>
            <person name="Jorgensen S.L."/>
            <person name="Zaremba-Niedzwiedzka K."/>
            <person name="Martijn J."/>
            <person name="Lind A.E."/>
            <person name="van Eijk R."/>
            <person name="Schleper C."/>
            <person name="Guy L."/>
            <person name="Ettema T.J."/>
        </authorList>
    </citation>
    <scope>NUCLEOTIDE SEQUENCE</scope>
</reference>
<evidence type="ECO:0000313" key="1">
    <source>
        <dbReference type="EMBL" id="KKL68333.1"/>
    </source>
</evidence>
<gene>
    <name evidence="1" type="ORF">LCGC14_2126040</name>
</gene>
<comment type="caution">
    <text evidence="1">The sequence shown here is derived from an EMBL/GenBank/DDBJ whole genome shotgun (WGS) entry which is preliminary data.</text>
</comment>
<dbReference type="Gene3D" id="3.40.50.150">
    <property type="entry name" value="Vaccinia Virus protein VP39"/>
    <property type="match status" value="1"/>
</dbReference>
<dbReference type="AlphaFoldDB" id="A0A0F9E2S9"/>
<name>A0A0F9E2S9_9ZZZZ</name>